<evidence type="ECO:0000256" key="2">
    <source>
        <dbReference type="SAM" id="MobiDB-lite"/>
    </source>
</evidence>
<keyword evidence="6" id="KW-1185">Reference proteome</keyword>
<feature type="compositionally biased region" description="Low complexity" evidence="2">
    <location>
        <begin position="37"/>
        <end position="47"/>
    </location>
</feature>
<protein>
    <submittedName>
        <fullName evidence="5">Transporter substrate-binding domain-containing protein</fullName>
    </submittedName>
</protein>
<feature type="signal peptide" evidence="3">
    <location>
        <begin position="1"/>
        <end position="26"/>
    </location>
</feature>
<name>A0ABX0GQN9_9ACTN</name>
<organism evidence="5 6">
    <name type="scientific">Motilibacter deserti</name>
    <dbReference type="NCBI Taxonomy" id="2714956"/>
    <lineage>
        <taxon>Bacteria</taxon>
        <taxon>Bacillati</taxon>
        <taxon>Actinomycetota</taxon>
        <taxon>Actinomycetes</taxon>
        <taxon>Motilibacterales</taxon>
        <taxon>Motilibacteraceae</taxon>
        <taxon>Motilibacter</taxon>
    </lineage>
</organism>
<dbReference type="SMART" id="SM00062">
    <property type="entry name" value="PBPb"/>
    <property type="match status" value="1"/>
</dbReference>
<dbReference type="PANTHER" id="PTHR35936:SF17">
    <property type="entry name" value="ARGININE-BINDING EXTRACELLULAR PROTEIN ARTP"/>
    <property type="match status" value="1"/>
</dbReference>
<reference evidence="5 6" key="1">
    <citation type="submission" date="2020-03" db="EMBL/GenBank/DDBJ databases">
        <title>Two novel Motilibacter sp.</title>
        <authorList>
            <person name="Liu S."/>
        </authorList>
    </citation>
    <scope>NUCLEOTIDE SEQUENCE [LARGE SCALE GENOMIC DNA]</scope>
    <source>
        <strain evidence="5 6">E257</strain>
    </source>
</reference>
<dbReference type="EMBL" id="JAANNP010000001">
    <property type="protein sequence ID" value="NHC12788.1"/>
    <property type="molecule type" value="Genomic_DNA"/>
</dbReference>
<accession>A0ABX0GQN9</accession>
<evidence type="ECO:0000259" key="4">
    <source>
        <dbReference type="SMART" id="SM00062"/>
    </source>
</evidence>
<dbReference type="InterPro" id="IPR001638">
    <property type="entry name" value="Solute-binding_3/MltF_N"/>
</dbReference>
<comment type="caution">
    <text evidence="5">The sequence shown here is derived from an EMBL/GenBank/DDBJ whole genome shotgun (WGS) entry which is preliminary data.</text>
</comment>
<feature type="domain" description="Solute-binding protein family 3/N-terminal" evidence="4">
    <location>
        <begin position="64"/>
        <end position="283"/>
    </location>
</feature>
<keyword evidence="1 3" id="KW-0732">Signal</keyword>
<sequence length="292" mass="30120">MIRTRRTTRRTTTAGALLAAAGLFLAACGSDDEDGGDTPAAPAPTGAVSNAPTTPDVELISDGKLTVCTSLPYAPFEANQDGKVQGFDIDIMDLVSAQLGVTTDVKDTGFDGIQSGAALNAGQCDIAAAGMTITPERQQSIDFSAPYFDANQALVSKKGSGITSLEAAKGKKLTSQEATTGEKYARDAGLDPVSVGTPDLQFNALKAGQADVAIQDLPVVSEWLKDAANADFEISATIETGEQYGFGVKKGNSALLEVVNSVLEGARSDGTYDEIYTKWIGEVPSAAATPAS</sequence>
<dbReference type="PANTHER" id="PTHR35936">
    <property type="entry name" value="MEMBRANE-BOUND LYTIC MUREIN TRANSGLYCOSYLASE F"/>
    <property type="match status" value="1"/>
</dbReference>
<dbReference type="RefSeq" id="WP_166277726.1">
    <property type="nucleotide sequence ID" value="NZ_JAANNP010000001.1"/>
</dbReference>
<proteinExistence type="predicted"/>
<dbReference type="Proteomes" id="UP000800981">
    <property type="component" value="Unassembled WGS sequence"/>
</dbReference>
<feature type="chain" id="PRO_5045892653" evidence="3">
    <location>
        <begin position="27"/>
        <end position="292"/>
    </location>
</feature>
<evidence type="ECO:0000313" key="5">
    <source>
        <dbReference type="EMBL" id="NHC12788.1"/>
    </source>
</evidence>
<dbReference type="Gene3D" id="3.40.190.10">
    <property type="entry name" value="Periplasmic binding protein-like II"/>
    <property type="match status" value="2"/>
</dbReference>
<dbReference type="Pfam" id="PF00497">
    <property type="entry name" value="SBP_bac_3"/>
    <property type="match status" value="1"/>
</dbReference>
<evidence type="ECO:0000313" key="6">
    <source>
        <dbReference type="Proteomes" id="UP000800981"/>
    </source>
</evidence>
<evidence type="ECO:0000256" key="1">
    <source>
        <dbReference type="ARBA" id="ARBA00022729"/>
    </source>
</evidence>
<feature type="region of interest" description="Disordered" evidence="2">
    <location>
        <begin position="31"/>
        <end position="53"/>
    </location>
</feature>
<dbReference type="PROSITE" id="PS51257">
    <property type="entry name" value="PROKAR_LIPOPROTEIN"/>
    <property type="match status" value="1"/>
</dbReference>
<gene>
    <name evidence="5" type="ORF">G9H71_03205</name>
</gene>
<evidence type="ECO:0000256" key="3">
    <source>
        <dbReference type="SAM" id="SignalP"/>
    </source>
</evidence>
<dbReference type="SUPFAM" id="SSF53850">
    <property type="entry name" value="Periplasmic binding protein-like II"/>
    <property type="match status" value="1"/>
</dbReference>